<dbReference type="GO" id="GO:0050660">
    <property type="term" value="F:flavin adenine dinucleotide binding"/>
    <property type="evidence" value="ECO:0007669"/>
    <property type="project" value="TreeGrafter"/>
</dbReference>
<dbReference type="Proteomes" id="UP000799440">
    <property type="component" value="Unassembled WGS sequence"/>
</dbReference>
<dbReference type="PANTHER" id="PTHR43539:SF68">
    <property type="entry name" value="FLAVIN-BINDING MONOOXYGENASE-LIKE PROTEIN (AFU_ORTHOLOGUE AFUA_4G09220)"/>
    <property type="match status" value="1"/>
</dbReference>
<evidence type="ECO:0000256" key="1">
    <source>
        <dbReference type="ARBA" id="ARBA00023002"/>
    </source>
</evidence>
<evidence type="ECO:0000256" key="2">
    <source>
        <dbReference type="SAM" id="MobiDB-lite"/>
    </source>
</evidence>
<dbReference type="AlphaFoldDB" id="A0A6A6VIZ4"/>
<sequence>MNTADSVPSKDRVERGSANLAPFHNFPPTSTSEAVDANKVAQDLISAFNDALKRKDHSAVAGLFLKDNSFWRDHLSLNWQLRTLQGRSKITEYLSASRNALTSIEIDSSSAVKLPQVGPIDAWGDVKGIQSFIKFETEIGRGEGVVRLAEADGEWKIFTLYTFIKELKGHEEPVGQRRPQGVQHGDHQDPRNWLERRETEKNFENNDPTVLVIGAGQSGLTVGARLKMLGIRTLIIDKNARVGDNWRKRYHSLVLHDPVWYDHMPYLPFPSNWPIFTPKDKLASFFEAYVELLELNVWTSTTLSSPTWSDAQNHWTVTLSTTQNGVTETRTFNPRHMILATGHSGKPNIPSIPGTSDFRGPLNHSSTFTHPSPLPPNTPQKRAVVIGSCNSAHDISQSYHSAGYHVTLLQRSTTCVVSSSSITELGLKGLYDESGPPVDDADVILWGTPMSVFKTQQIKLTKVQKEADAEILEGLGKVGFQLDDGPGDAGLLFKYFQRGGGYYIDVGASRMIAEGKINVKHGSVDRMLAQGVRLKDGTEVSADEIVLATGYRNMRSTAREIFGDEVADRLGEDVWGLNEEGEFREMWQRTRQRGFWYMGGNLALVRFYSRVLALQVKGLEEGLYT</sequence>
<dbReference type="GO" id="GO:0004497">
    <property type="term" value="F:monooxygenase activity"/>
    <property type="evidence" value="ECO:0007669"/>
    <property type="project" value="TreeGrafter"/>
</dbReference>
<feature type="region of interest" description="Disordered" evidence="2">
    <location>
        <begin position="1"/>
        <end position="32"/>
    </location>
</feature>
<dbReference type="InterPro" id="IPR036188">
    <property type="entry name" value="FAD/NAD-bd_sf"/>
</dbReference>
<dbReference type="SUPFAM" id="SSF51905">
    <property type="entry name" value="FAD/NAD(P)-binding domain"/>
    <property type="match status" value="1"/>
</dbReference>
<protein>
    <submittedName>
        <fullName evidence="3">FAD/NAD(P)-binding domain-containing protein</fullName>
    </submittedName>
</protein>
<evidence type="ECO:0000313" key="4">
    <source>
        <dbReference type="Proteomes" id="UP000799440"/>
    </source>
</evidence>
<proteinExistence type="predicted"/>
<keyword evidence="4" id="KW-1185">Reference proteome</keyword>
<dbReference type="InterPro" id="IPR050982">
    <property type="entry name" value="Auxin_biosynth/cation_transpt"/>
</dbReference>
<dbReference type="OrthoDB" id="74360at2759"/>
<dbReference type="Gene3D" id="3.50.50.60">
    <property type="entry name" value="FAD/NAD(P)-binding domain"/>
    <property type="match status" value="2"/>
</dbReference>
<dbReference type="PANTHER" id="PTHR43539">
    <property type="entry name" value="FLAVIN-BINDING MONOOXYGENASE-LIKE PROTEIN (AFU_ORTHOLOGUE AFUA_4G09220)"/>
    <property type="match status" value="1"/>
</dbReference>
<name>A0A6A6VIZ4_9PLEO</name>
<reference evidence="3" key="1">
    <citation type="journal article" date="2020" name="Stud. Mycol.">
        <title>101 Dothideomycetes genomes: a test case for predicting lifestyles and emergence of pathogens.</title>
        <authorList>
            <person name="Haridas S."/>
            <person name="Albert R."/>
            <person name="Binder M."/>
            <person name="Bloem J."/>
            <person name="Labutti K."/>
            <person name="Salamov A."/>
            <person name="Andreopoulos B."/>
            <person name="Baker S."/>
            <person name="Barry K."/>
            <person name="Bills G."/>
            <person name="Bluhm B."/>
            <person name="Cannon C."/>
            <person name="Castanera R."/>
            <person name="Culley D."/>
            <person name="Daum C."/>
            <person name="Ezra D."/>
            <person name="Gonzalez J."/>
            <person name="Henrissat B."/>
            <person name="Kuo A."/>
            <person name="Liang C."/>
            <person name="Lipzen A."/>
            <person name="Lutzoni F."/>
            <person name="Magnuson J."/>
            <person name="Mondo S."/>
            <person name="Nolan M."/>
            <person name="Ohm R."/>
            <person name="Pangilinan J."/>
            <person name="Park H.-J."/>
            <person name="Ramirez L."/>
            <person name="Alfaro M."/>
            <person name="Sun H."/>
            <person name="Tritt A."/>
            <person name="Yoshinaga Y."/>
            <person name="Zwiers L.-H."/>
            <person name="Turgeon B."/>
            <person name="Goodwin S."/>
            <person name="Spatafora J."/>
            <person name="Crous P."/>
            <person name="Grigoriev I."/>
        </authorList>
    </citation>
    <scope>NUCLEOTIDE SEQUENCE</scope>
    <source>
        <strain evidence="3">CBS 119925</strain>
    </source>
</reference>
<keyword evidence="1" id="KW-0560">Oxidoreductase</keyword>
<feature type="region of interest" description="Disordered" evidence="2">
    <location>
        <begin position="361"/>
        <end position="380"/>
    </location>
</feature>
<gene>
    <name evidence="3" type="ORF">M011DRAFT_417788</name>
</gene>
<organism evidence="3 4">
    <name type="scientific">Sporormia fimetaria CBS 119925</name>
    <dbReference type="NCBI Taxonomy" id="1340428"/>
    <lineage>
        <taxon>Eukaryota</taxon>
        <taxon>Fungi</taxon>
        <taxon>Dikarya</taxon>
        <taxon>Ascomycota</taxon>
        <taxon>Pezizomycotina</taxon>
        <taxon>Dothideomycetes</taxon>
        <taxon>Pleosporomycetidae</taxon>
        <taxon>Pleosporales</taxon>
        <taxon>Sporormiaceae</taxon>
        <taxon>Sporormia</taxon>
    </lineage>
</organism>
<feature type="region of interest" description="Disordered" evidence="2">
    <location>
        <begin position="172"/>
        <end position="192"/>
    </location>
</feature>
<dbReference type="Pfam" id="PF13738">
    <property type="entry name" value="Pyr_redox_3"/>
    <property type="match status" value="1"/>
</dbReference>
<accession>A0A6A6VIZ4</accession>
<dbReference type="EMBL" id="MU006564">
    <property type="protein sequence ID" value="KAF2750123.1"/>
    <property type="molecule type" value="Genomic_DNA"/>
</dbReference>
<evidence type="ECO:0000313" key="3">
    <source>
        <dbReference type="EMBL" id="KAF2750123.1"/>
    </source>
</evidence>